<proteinExistence type="predicted"/>
<sequence>MSPRYVSSSVEGGTDGNVRRDGDVFILATILVKNGDGPEWQQVRSGILPHQQQQMQFGQVPVTVLSGMVISGIGVRRSLHGQRAPRILSILLWRKGISLDLGFMFYTFIRKLL</sequence>
<reference evidence="1" key="1">
    <citation type="submission" date="2020-10" db="EMBL/GenBank/DDBJ databases">
        <authorList>
            <person name="Kikuchi T."/>
        </authorList>
    </citation>
    <scope>NUCLEOTIDE SEQUENCE</scope>
    <source>
        <strain evidence="1">NKZ352</strain>
    </source>
</reference>
<gene>
    <name evidence="1" type="ORF">CAUJ_LOCUS15413</name>
</gene>
<protein>
    <submittedName>
        <fullName evidence="1">Uncharacterized protein</fullName>
    </submittedName>
</protein>
<name>A0A8S1HTW6_9PELO</name>
<dbReference type="AlphaFoldDB" id="A0A8S1HTW6"/>
<organism evidence="1 2">
    <name type="scientific">Caenorhabditis auriculariae</name>
    <dbReference type="NCBI Taxonomy" id="2777116"/>
    <lineage>
        <taxon>Eukaryota</taxon>
        <taxon>Metazoa</taxon>
        <taxon>Ecdysozoa</taxon>
        <taxon>Nematoda</taxon>
        <taxon>Chromadorea</taxon>
        <taxon>Rhabditida</taxon>
        <taxon>Rhabditina</taxon>
        <taxon>Rhabditomorpha</taxon>
        <taxon>Rhabditoidea</taxon>
        <taxon>Rhabditidae</taxon>
        <taxon>Peloderinae</taxon>
        <taxon>Caenorhabditis</taxon>
    </lineage>
</organism>
<accession>A0A8S1HTW6</accession>
<keyword evidence="2" id="KW-1185">Reference proteome</keyword>
<comment type="caution">
    <text evidence="1">The sequence shown here is derived from an EMBL/GenBank/DDBJ whole genome shotgun (WGS) entry which is preliminary data.</text>
</comment>
<dbReference type="Proteomes" id="UP000835052">
    <property type="component" value="Unassembled WGS sequence"/>
</dbReference>
<dbReference type="EMBL" id="CAJGYM010000180">
    <property type="protein sequence ID" value="CAD6199511.1"/>
    <property type="molecule type" value="Genomic_DNA"/>
</dbReference>
<evidence type="ECO:0000313" key="1">
    <source>
        <dbReference type="EMBL" id="CAD6199511.1"/>
    </source>
</evidence>
<evidence type="ECO:0000313" key="2">
    <source>
        <dbReference type="Proteomes" id="UP000835052"/>
    </source>
</evidence>